<dbReference type="GO" id="GO:0006388">
    <property type="term" value="P:tRNA splicing, via endonucleolytic cleavage and ligation"/>
    <property type="evidence" value="ECO:0007669"/>
    <property type="project" value="UniProtKB-UniRule"/>
</dbReference>
<comment type="similarity">
    <text evidence="1 5">Belongs to the KptA/TPT1 family.</text>
</comment>
<sequence>MMKDGEVARLLSLILRHEPERIGLTLDGQGWANVPDLIRLAKRAGKPFDLATLQRVVEMNDKRRFTLSPDGQRIRAAQGHSLPVDLGLPAVQPPDRLWHGTARDNLPSIFRDGLKPGRRQMVHLSADRDTAQRVGERHGKAVILAVEAGLMFRNKIPFYQADNGVWLVPSVSPAYLAF</sequence>
<evidence type="ECO:0000256" key="2">
    <source>
        <dbReference type="ARBA" id="ARBA00022679"/>
    </source>
</evidence>
<dbReference type="SUPFAM" id="SSF56399">
    <property type="entry name" value="ADP-ribosylation"/>
    <property type="match status" value="1"/>
</dbReference>
<dbReference type="InterPro" id="IPR042080">
    <property type="entry name" value="RNA_2'-PTrans_N"/>
</dbReference>
<dbReference type="EMBL" id="AP023413">
    <property type="protein sequence ID" value="BCK77803.1"/>
    <property type="molecule type" value="Genomic_DNA"/>
</dbReference>
<dbReference type="InterPro" id="IPR002745">
    <property type="entry name" value="Ptrans_KptA/Tpt1"/>
</dbReference>
<dbReference type="GO" id="GO:0003950">
    <property type="term" value="F:NAD+ poly-ADP-ribosyltransferase activity"/>
    <property type="evidence" value="ECO:0007669"/>
    <property type="project" value="InterPro"/>
</dbReference>
<dbReference type="GO" id="GO:0000215">
    <property type="term" value="F:tRNA 2'-phosphotransferase activity"/>
    <property type="evidence" value="ECO:0007669"/>
    <property type="project" value="TreeGrafter"/>
</dbReference>
<dbReference type="Gene3D" id="3.20.170.30">
    <property type="match status" value="1"/>
</dbReference>
<evidence type="ECO:0000256" key="4">
    <source>
        <dbReference type="ARBA" id="ARBA00025212"/>
    </source>
</evidence>
<dbReference type="EC" id="2.7.1.-" evidence="5"/>
<evidence type="ECO:0000313" key="6">
    <source>
        <dbReference type="EMBL" id="BCK77803.1"/>
    </source>
</evidence>
<evidence type="ECO:0000313" key="7">
    <source>
        <dbReference type="Proteomes" id="UP000516424"/>
    </source>
</evidence>
<name>A0AB33IIC8_ACEAC</name>
<dbReference type="Proteomes" id="UP000516424">
    <property type="component" value="Plasmid pAACEN3"/>
</dbReference>
<organism evidence="6 7">
    <name type="scientific">Acetobacter aceti NBRC 14818</name>
    <dbReference type="NCBI Taxonomy" id="887700"/>
    <lineage>
        <taxon>Bacteria</taxon>
        <taxon>Pseudomonadati</taxon>
        <taxon>Pseudomonadota</taxon>
        <taxon>Alphaproteobacteria</taxon>
        <taxon>Acetobacterales</taxon>
        <taxon>Acetobacteraceae</taxon>
        <taxon>Acetobacter</taxon>
        <taxon>Acetobacter subgen. Acetobacter</taxon>
    </lineage>
</organism>
<reference evidence="6 7" key="1">
    <citation type="journal article" date="2011" name="Microbiology">
        <title>Transcriptome response to different carbon sources in Acetobacter aceti.</title>
        <authorList>
            <person name="Sakurai K."/>
            <person name="Arai H."/>
            <person name="Ishii M."/>
            <person name="Igarashi Y."/>
        </authorList>
    </citation>
    <scope>NUCLEOTIDE SEQUENCE [LARGE SCALE GENOMIC DNA]</scope>
    <source>
        <strain evidence="6 7">NBRC 14818</strain>
    </source>
</reference>
<dbReference type="Pfam" id="PF01885">
    <property type="entry name" value="PTS_2-RNA"/>
    <property type="match status" value="1"/>
</dbReference>
<geneLocation type="plasmid" evidence="6 7">
    <name>pAACEN3</name>
</geneLocation>
<comment type="function">
    <text evidence="4 5">Removes the 2'-phosphate from RNA via an intermediate in which the phosphate is ADP-ribosylated by NAD followed by a presumed transesterification to release the RNA and generate ADP-ribose 1''-2''-cyclic phosphate (APPR&gt;P). May function as an ADP-ribosylase.</text>
</comment>
<protein>
    <recommendedName>
        <fullName evidence="5">Probable RNA 2'-phosphotransferase</fullName>
        <ecNumber evidence="5">2.7.1.-</ecNumber>
    </recommendedName>
</protein>
<dbReference type="Gene3D" id="1.10.10.970">
    <property type="entry name" value="RNA 2'-phosphotransferase, Tpt1/KptA family, N-terminal domain"/>
    <property type="match status" value="1"/>
</dbReference>
<proteinExistence type="inferred from homology"/>
<evidence type="ECO:0000256" key="1">
    <source>
        <dbReference type="ARBA" id="ARBA00009836"/>
    </source>
</evidence>
<dbReference type="PANTHER" id="PTHR12684:SF2">
    <property type="entry name" value="TRNA 2'-PHOSPHOTRANSFERASE 1"/>
    <property type="match status" value="1"/>
</dbReference>
<keyword evidence="6" id="KW-0614">Plasmid</keyword>
<dbReference type="HAMAP" id="MF_00299">
    <property type="entry name" value="KptA"/>
    <property type="match status" value="1"/>
</dbReference>
<keyword evidence="3 5" id="KW-0520">NAD</keyword>
<gene>
    <name evidence="5 6" type="primary">kptA</name>
    <name evidence="6" type="ORF">EMQ_P308</name>
</gene>
<evidence type="ECO:0000256" key="3">
    <source>
        <dbReference type="ARBA" id="ARBA00023027"/>
    </source>
</evidence>
<evidence type="ECO:0000256" key="5">
    <source>
        <dbReference type="HAMAP-Rule" id="MF_00299"/>
    </source>
</evidence>
<accession>A0AB33IIC8</accession>
<dbReference type="RefSeq" id="WP_010666257.1">
    <property type="nucleotide sequence ID" value="NZ_AP023413.1"/>
</dbReference>
<keyword evidence="2 5" id="KW-0808">Transferase</keyword>
<dbReference type="AlphaFoldDB" id="A0AB33IIC8"/>
<keyword evidence="7" id="KW-1185">Reference proteome</keyword>
<dbReference type="InterPro" id="IPR042081">
    <property type="entry name" value="RNA_2'-PTrans_C"/>
</dbReference>
<dbReference type="PANTHER" id="PTHR12684">
    <property type="entry name" value="PUTATIVE PHOSPHOTRANSFERASE"/>
    <property type="match status" value="1"/>
</dbReference>
<dbReference type="InterPro" id="IPR022928">
    <property type="entry name" value="RNA_2'-PTrans_KptA"/>
</dbReference>